<evidence type="ECO:0000256" key="1">
    <source>
        <dbReference type="SAM" id="Phobius"/>
    </source>
</evidence>
<gene>
    <name evidence="3" type="ORF">M422DRAFT_196394</name>
</gene>
<keyword evidence="4" id="KW-1185">Reference proteome</keyword>
<dbReference type="PANTHER" id="PTHR40465">
    <property type="entry name" value="CHROMOSOME 1, WHOLE GENOME SHOTGUN SEQUENCE"/>
    <property type="match status" value="1"/>
</dbReference>
<dbReference type="PANTHER" id="PTHR40465:SF1">
    <property type="entry name" value="DUF6534 DOMAIN-CONTAINING PROTEIN"/>
    <property type="match status" value="1"/>
</dbReference>
<evidence type="ECO:0000313" key="3">
    <source>
        <dbReference type="EMBL" id="KIJ23054.1"/>
    </source>
</evidence>
<evidence type="ECO:0000313" key="4">
    <source>
        <dbReference type="Proteomes" id="UP000054279"/>
    </source>
</evidence>
<dbReference type="Pfam" id="PF20152">
    <property type="entry name" value="DUF6534"/>
    <property type="match status" value="1"/>
</dbReference>
<organism evidence="3 4">
    <name type="scientific">Sphaerobolus stellatus (strain SS14)</name>
    <dbReference type="NCBI Taxonomy" id="990650"/>
    <lineage>
        <taxon>Eukaryota</taxon>
        <taxon>Fungi</taxon>
        <taxon>Dikarya</taxon>
        <taxon>Basidiomycota</taxon>
        <taxon>Agaricomycotina</taxon>
        <taxon>Agaricomycetes</taxon>
        <taxon>Phallomycetidae</taxon>
        <taxon>Geastrales</taxon>
        <taxon>Sphaerobolaceae</taxon>
        <taxon>Sphaerobolus</taxon>
    </lineage>
</organism>
<evidence type="ECO:0000259" key="2">
    <source>
        <dbReference type="Pfam" id="PF20152"/>
    </source>
</evidence>
<feature type="non-terminal residue" evidence="3">
    <location>
        <position position="1"/>
    </location>
</feature>
<proteinExistence type="predicted"/>
<keyword evidence="1" id="KW-0472">Membrane</keyword>
<dbReference type="HOGENOM" id="CLU_2838352_0_0_1"/>
<dbReference type="OrthoDB" id="2953893at2759"/>
<protein>
    <submittedName>
        <fullName evidence="3">Unplaced genomic scaffold SPHSTscaffold_750, whole genome shotgun sequence</fullName>
    </submittedName>
</protein>
<feature type="transmembrane region" description="Helical" evidence="1">
    <location>
        <begin position="34"/>
        <end position="57"/>
    </location>
</feature>
<dbReference type="Proteomes" id="UP000054279">
    <property type="component" value="Unassembled WGS sequence"/>
</dbReference>
<reference evidence="3 4" key="1">
    <citation type="submission" date="2014-06" db="EMBL/GenBank/DDBJ databases">
        <title>Evolutionary Origins and Diversification of the Mycorrhizal Mutualists.</title>
        <authorList>
            <consortium name="DOE Joint Genome Institute"/>
            <consortium name="Mycorrhizal Genomics Consortium"/>
            <person name="Kohler A."/>
            <person name="Kuo A."/>
            <person name="Nagy L.G."/>
            <person name="Floudas D."/>
            <person name="Copeland A."/>
            <person name="Barry K.W."/>
            <person name="Cichocki N."/>
            <person name="Veneault-Fourrey C."/>
            <person name="LaButti K."/>
            <person name="Lindquist E.A."/>
            <person name="Lipzen A."/>
            <person name="Lundell T."/>
            <person name="Morin E."/>
            <person name="Murat C."/>
            <person name="Riley R."/>
            <person name="Ohm R."/>
            <person name="Sun H."/>
            <person name="Tunlid A."/>
            <person name="Henrissat B."/>
            <person name="Grigoriev I.V."/>
            <person name="Hibbett D.S."/>
            <person name="Martin F."/>
        </authorList>
    </citation>
    <scope>NUCLEOTIDE SEQUENCE [LARGE SCALE GENOMIC DNA]</scope>
    <source>
        <strain evidence="3 4">SS14</strain>
    </source>
</reference>
<dbReference type="InterPro" id="IPR045339">
    <property type="entry name" value="DUF6534"/>
</dbReference>
<dbReference type="EMBL" id="KN837825">
    <property type="protein sequence ID" value="KIJ23054.1"/>
    <property type="molecule type" value="Genomic_DNA"/>
</dbReference>
<keyword evidence="1" id="KW-0812">Transmembrane</keyword>
<sequence length="66" mass="7292">GTAICNTLITVSMISYLSSSRTGFRTTNILLVKLIHITVETGFITTTFAIIELVLFLHFKEVNVTS</sequence>
<accession>A0A0C9TMI7</accession>
<dbReference type="AlphaFoldDB" id="A0A0C9TMI7"/>
<name>A0A0C9TMI7_SPHS4</name>
<feature type="domain" description="DUF6534" evidence="2">
    <location>
        <begin position="2"/>
        <end position="57"/>
    </location>
</feature>
<keyword evidence="1" id="KW-1133">Transmembrane helix</keyword>